<dbReference type="AlphaFoldDB" id="A0A0A9HHK7"/>
<protein>
    <submittedName>
        <fullName evidence="2">Uncharacterized protein</fullName>
    </submittedName>
</protein>
<proteinExistence type="predicted"/>
<dbReference type="EMBL" id="GBRH01163545">
    <property type="protein sequence ID" value="JAE34351.1"/>
    <property type="molecule type" value="Transcribed_RNA"/>
</dbReference>
<name>A0A0A9HHK7_ARUDO</name>
<reference evidence="2" key="2">
    <citation type="journal article" date="2015" name="Data Brief">
        <title>Shoot transcriptome of the giant reed, Arundo donax.</title>
        <authorList>
            <person name="Barrero R.A."/>
            <person name="Guerrero F.D."/>
            <person name="Moolhuijzen P."/>
            <person name="Goolsby J.A."/>
            <person name="Tidwell J."/>
            <person name="Bellgard S.E."/>
            <person name="Bellgard M.I."/>
        </authorList>
    </citation>
    <scope>NUCLEOTIDE SEQUENCE</scope>
    <source>
        <tissue evidence="2">Shoot tissue taken approximately 20 cm above the soil surface</tissue>
    </source>
</reference>
<sequence>MANDDALTDTNDMAKDETRGQLTSQVTHNITV</sequence>
<feature type="region of interest" description="Disordered" evidence="1">
    <location>
        <begin position="1"/>
        <end position="32"/>
    </location>
</feature>
<accession>A0A0A9HHK7</accession>
<reference evidence="2" key="1">
    <citation type="submission" date="2014-09" db="EMBL/GenBank/DDBJ databases">
        <authorList>
            <person name="Magalhaes I.L.F."/>
            <person name="Oliveira U."/>
            <person name="Santos F.R."/>
            <person name="Vidigal T.H.D.A."/>
            <person name="Brescovit A.D."/>
            <person name="Santos A.J."/>
        </authorList>
    </citation>
    <scope>NUCLEOTIDE SEQUENCE</scope>
    <source>
        <tissue evidence="2">Shoot tissue taken approximately 20 cm above the soil surface</tissue>
    </source>
</reference>
<evidence type="ECO:0000313" key="2">
    <source>
        <dbReference type="EMBL" id="JAE34351.1"/>
    </source>
</evidence>
<feature type="compositionally biased region" description="Polar residues" evidence="1">
    <location>
        <begin position="20"/>
        <end position="32"/>
    </location>
</feature>
<evidence type="ECO:0000256" key="1">
    <source>
        <dbReference type="SAM" id="MobiDB-lite"/>
    </source>
</evidence>
<organism evidence="2">
    <name type="scientific">Arundo donax</name>
    <name type="common">Giant reed</name>
    <name type="synonym">Donax arundinaceus</name>
    <dbReference type="NCBI Taxonomy" id="35708"/>
    <lineage>
        <taxon>Eukaryota</taxon>
        <taxon>Viridiplantae</taxon>
        <taxon>Streptophyta</taxon>
        <taxon>Embryophyta</taxon>
        <taxon>Tracheophyta</taxon>
        <taxon>Spermatophyta</taxon>
        <taxon>Magnoliopsida</taxon>
        <taxon>Liliopsida</taxon>
        <taxon>Poales</taxon>
        <taxon>Poaceae</taxon>
        <taxon>PACMAD clade</taxon>
        <taxon>Arundinoideae</taxon>
        <taxon>Arundineae</taxon>
        <taxon>Arundo</taxon>
    </lineage>
</organism>